<proteinExistence type="predicted"/>
<dbReference type="EMBL" id="BGZK01000801">
    <property type="protein sequence ID" value="GBP61002.1"/>
    <property type="molecule type" value="Genomic_DNA"/>
</dbReference>
<sequence length="156" mass="17280">MNFERVRVGLVRLLSNITSDTVRVISRAIRKEGRARVKEMNKTSLFLVAMSSDKGITRQWNTTFVVPEAWTFTVDAFCGGRRAPASARERRGGARVNSPGGHISDASLAPAPARTRFGSNLINCPSDCATSTCVQGCRTRQIEGFVRFLIFIFMIH</sequence>
<accession>A0A4C1XDF5</accession>
<organism evidence="1 2">
    <name type="scientific">Eumeta variegata</name>
    <name type="common">Bagworm moth</name>
    <name type="synonym">Eumeta japonica</name>
    <dbReference type="NCBI Taxonomy" id="151549"/>
    <lineage>
        <taxon>Eukaryota</taxon>
        <taxon>Metazoa</taxon>
        <taxon>Ecdysozoa</taxon>
        <taxon>Arthropoda</taxon>
        <taxon>Hexapoda</taxon>
        <taxon>Insecta</taxon>
        <taxon>Pterygota</taxon>
        <taxon>Neoptera</taxon>
        <taxon>Endopterygota</taxon>
        <taxon>Lepidoptera</taxon>
        <taxon>Glossata</taxon>
        <taxon>Ditrysia</taxon>
        <taxon>Tineoidea</taxon>
        <taxon>Psychidae</taxon>
        <taxon>Oiketicinae</taxon>
        <taxon>Eumeta</taxon>
    </lineage>
</organism>
<protein>
    <submittedName>
        <fullName evidence="1">Uncharacterized protein</fullName>
    </submittedName>
</protein>
<name>A0A4C1XDF5_EUMVA</name>
<dbReference type="Proteomes" id="UP000299102">
    <property type="component" value="Unassembled WGS sequence"/>
</dbReference>
<evidence type="ECO:0000313" key="2">
    <source>
        <dbReference type="Proteomes" id="UP000299102"/>
    </source>
</evidence>
<dbReference type="AlphaFoldDB" id="A0A4C1XDF5"/>
<gene>
    <name evidence="1" type="ORF">EVAR_51767_1</name>
</gene>
<comment type="caution">
    <text evidence="1">The sequence shown here is derived from an EMBL/GenBank/DDBJ whole genome shotgun (WGS) entry which is preliminary data.</text>
</comment>
<reference evidence="1 2" key="1">
    <citation type="journal article" date="2019" name="Commun. Biol.">
        <title>The bagworm genome reveals a unique fibroin gene that provides high tensile strength.</title>
        <authorList>
            <person name="Kono N."/>
            <person name="Nakamura H."/>
            <person name="Ohtoshi R."/>
            <person name="Tomita M."/>
            <person name="Numata K."/>
            <person name="Arakawa K."/>
        </authorList>
    </citation>
    <scope>NUCLEOTIDE SEQUENCE [LARGE SCALE GENOMIC DNA]</scope>
</reference>
<keyword evidence="2" id="KW-1185">Reference proteome</keyword>
<evidence type="ECO:0000313" key="1">
    <source>
        <dbReference type="EMBL" id="GBP61002.1"/>
    </source>
</evidence>